<dbReference type="InterPro" id="IPR024466">
    <property type="entry name" value="CHP02679_N"/>
</dbReference>
<dbReference type="InterPro" id="IPR024534">
    <property type="entry name" value="JetD_C"/>
</dbReference>
<dbReference type="Pfam" id="PF09983">
    <property type="entry name" value="JetD_C"/>
    <property type="match status" value="1"/>
</dbReference>
<dbReference type="Pfam" id="PF11796">
    <property type="entry name" value="DUF3323"/>
    <property type="match status" value="1"/>
</dbReference>
<feature type="domain" description="Conserved hypothetical protein CHP02679 N terminus" evidence="2">
    <location>
        <begin position="45"/>
        <end position="114"/>
    </location>
</feature>
<reference evidence="3 4" key="1">
    <citation type="submission" date="2019-09" db="EMBL/GenBank/DDBJ databases">
        <authorList>
            <person name="Leyn A S."/>
        </authorList>
    </citation>
    <scope>NUCLEOTIDE SEQUENCE [LARGE SCALE GENOMIC DNA]</scope>
    <source>
        <strain evidence="3">AA231_1</strain>
    </source>
</reference>
<feature type="domain" description="Wadjet protein JetD C-terminal" evidence="1">
    <location>
        <begin position="264"/>
        <end position="405"/>
    </location>
</feature>
<dbReference type="AlphaFoldDB" id="A0A6I8M0X9"/>
<dbReference type="GO" id="GO:0005694">
    <property type="term" value="C:chromosome"/>
    <property type="evidence" value="ECO:0007669"/>
    <property type="project" value="InterPro"/>
</dbReference>
<dbReference type="Proteomes" id="UP000399805">
    <property type="component" value="Unassembled WGS sequence"/>
</dbReference>
<proteinExistence type="predicted"/>
<dbReference type="SUPFAM" id="SSF56726">
    <property type="entry name" value="DNA topoisomerase IV, alpha subunit"/>
    <property type="match status" value="1"/>
</dbReference>
<evidence type="ECO:0000259" key="2">
    <source>
        <dbReference type="Pfam" id="PF11796"/>
    </source>
</evidence>
<keyword evidence="4" id="KW-1185">Reference proteome</keyword>
<evidence type="ECO:0000259" key="1">
    <source>
        <dbReference type="Pfam" id="PF09983"/>
    </source>
</evidence>
<evidence type="ECO:0000313" key="4">
    <source>
        <dbReference type="Proteomes" id="UP000399805"/>
    </source>
</evidence>
<accession>A0A6I8M0X9</accession>
<name>A0A6I8M0X9_9PSEU</name>
<sequence length="427" mass="46909">MNPELVAEVRSWARRPGPAKFIAALHSRLVNGGGTDRPLNFASAPLTDDECGELSELFGSTGAVRPARVNLRLAQQALDDSRVQIPLRELVELVQGPVVTRTERRQREVAKKTAQVACDRHELFEIMSPVRQLADERQLLAALPPGPTYRVPEGTRTGAGAWSSYSTAIRAAAAWWPRWEAGVVVTEKGLAASALGGAKNWTDAGRVAFHNLVDVPFDQAVKVADTEIRLRGPLVWRLDDVLVDARRSRPWVSLPARGVLRLGTLDGWPRGVLLIENGDSFERVCTETTAADTWLCVWIEGFAADGLISFVRRFPGVPVAAWCDLDPSGIEIVEDVQRRAGREVHPVGMTADLWLAGAKRDDEPEERKRWQARAAELAFDGPPALRELARHIATTGERVEQEGIEVCDPVLCQLTERLTEIALASVS</sequence>
<protein>
    <submittedName>
        <fullName evidence="3">Uncharacterized protein</fullName>
    </submittedName>
</protein>
<dbReference type="EMBL" id="CABVGP010000002">
    <property type="protein sequence ID" value="VVJ21595.1"/>
    <property type="molecule type" value="Genomic_DNA"/>
</dbReference>
<dbReference type="RefSeq" id="WP_155546517.1">
    <property type="nucleotide sequence ID" value="NZ_CABVGP010000002.1"/>
</dbReference>
<organism evidence="3 4">
    <name type="scientific">Amycolatopsis camponoti</name>
    <dbReference type="NCBI Taxonomy" id="2606593"/>
    <lineage>
        <taxon>Bacteria</taxon>
        <taxon>Bacillati</taxon>
        <taxon>Actinomycetota</taxon>
        <taxon>Actinomycetes</taxon>
        <taxon>Pseudonocardiales</taxon>
        <taxon>Pseudonocardiaceae</taxon>
        <taxon>Amycolatopsis</taxon>
    </lineage>
</organism>
<dbReference type="InterPro" id="IPR036078">
    <property type="entry name" value="Spo11/TopoVI_A_sf"/>
</dbReference>
<dbReference type="GO" id="GO:0003677">
    <property type="term" value="F:DNA binding"/>
    <property type="evidence" value="ECO:0007669"/>
    <property type="project" value="InterPro"/>
</dbReference>
<gene>
    <name evidence="3" type="ORF">AA23TX_06616</name>
</gene>
<evidence type="ECO:0000313" key="3">
    <source>
        <dbReference type="EMBL" id="VVJ21595.1"/>
    </source>
</evidence>